<keyword evidence="1" id="KW-0175">Coiled coil</keyword>
<name>D8VN47_9ZZZZ</name>
<organism evidence="2">
    <name type="scientific">uncultured organism</name>
    <dbReference type="NCBI Taxonomy" id="155900"/>
    <lineage>
        <taxon>unclassified sequences</taxon>
        <taxon>environmental samples</taxon>
    </lineage>
</organism>
<sequence>MMTYSKKLAAPLLSIGLLSVCASVFADDKSAIFSSDFEGDSQKWALVYGAELDSTQAHSGTNSIKVENEASIRTKGMVAESGTMEIWLRTSTNVTNYKIKVLVNSSLSNDAGWVQVGMLEGTHPNTDYHAKRISVDDPGKKYIRLDIESVGGVLNIDDISLDRILLSTALQKNQQQVFDEIMGKLRDDQSYQVQTDALKKLGETYTSQIEIQRQYIEYSNGIYSTISLVLATSERSKMANPLGYVTFKRVIDDVKKVSSPIQKTRMDSLIRPFGDIATASLNVVTAGAFTAFAEPFKSIVATTFEKSSYENAGVSKEAQKFAEKNGLSTYQTAEKFLGEIEKELAKANGLDKDLADIQTEVDRFRKDLSKHLKDYLVYGGHDKQSENFNRVMSKDDQVRTAALKVINEGFAKQAEAVQTRSTSNAQLVQFMLRANSNIDELQEYKERFNQITSAMITFYDKFDKSISPDQNPFSNADDRKAWEMHATKTRNYIQQSKEAFKKAYL</sequence>
<feature type="coiled-coil region" evidence="1">
    <location>
        <begin position="340"/>
        <end position="367"/>
    </location>
</feature>
<dbReference type="EMBL" id="GQ996413">
    <property type="protein sequence ID" value="ACY24832.1"/>
    <property type="molecule type" value="Genomic_DNA"/>
</dbReference>
<reference evidence="2" key="2">
    <citation type="journal article" date="2010" name="Appl. Environ. Microbiol.">
        <title>Diversity of glycosyl hydrolases from cellulose-depleting communities enriched from casts of two earthworm species.</title>
        <authorList>
            <person name="Beloqui A."/>
            <person name="Nechitaylo T.Y."/>
            <person name="Lopez-Cortes N."/>
            <person name="Ghazi A."/>
            <person name="Guazzaroni M.E."/>
            <person name="Polaina J."/>
            <person name="Strittmatter A.W."/>
            <person name="Reva O."/>
            <person name="Waliczek A."/>
            <person name="Yakimov M.M."/>
            <person name="Golyshina O.V."/>
            <person name="Ferrer M."/>
            <person name="Golyshin P.N."/>
        </authorList>
    </citation>
    <scope>NUCLEOTIDE SEQUENCE</scope>
</reference>
<accession>D8VN47</accession>
<reference evidence="2" key="1">
    <citation type="submission" date="2009-09" db="EMBL/GenBank/DDBJ databases">
        <authorList>
            <person name="Beloqi A."/>
            <person name="Nechitaylo T.Y."/>
            <person name="Lopez-Cortes N."/>
            <person name="Vietes M."/>
            <person name="Polaina J."/>
            <person name="Strittmatter A."/>
            <person name="Reva O."/>
            <person name="Waliczek A."/>
            <person name="Golyshina O.V."/>
            <person name="Ferrer M."/>
            <person name="Golyshin P.N."/>
        </authorList>
    </citation>
    <scope>NUCLEOTIDE SEQUENCE</scope>
</reference>
<evidence type="ECO:0000256" key="1">
    <source>
        <dbReference type="SAM" id="Coils"/>
    </source>
</evidence>
<evidence type="ECO:0000313" key="2">
    <source>
        <dbReference type="EMBL" id="ACY24832.1"/>
    </source>
</evidence>
<dbReference type="Gene3D" id="2.60.120.260">
    <property type="entry name" value="Galactose-binding domain-like"/>
    <property type="match status" value="1"/>
</dbReference>
<dbReference type="AlphaFoldDB" id="D8VN47"/>
<protein>
    <submittedName>
        <fullName evidence="2">Uncharacterized protein</fullName>
    </submittedName>
</protein>
<proteinExistence type="predicted"/>